<gene>
    <name evidence="2" type="ORF">LCGC14_2904920</name>
</gene>
<feature type="domain" description="SpoVT-AbrB" evidence="1">
    <location>
        <begin position="1"/>
        <end position="46"/>
    </location>
</feature>
<dbReference type="PANTHER" id="PTHR34860:SF6">
    <property type="entry name" value="REPRESSOR-LIKE PROTEIN SSO7C3"/>
    <property type="match status" value="1"/>
</dbReference>
<proteinExistence type="predicted"/>
<dbReference type="SUPFAM" id="SSF89447">
    <property type="entry name" value="AbrB/MazE/MraZ-like"/>
    <property type="match status" value="1"/>
</dbReference>
<dbReference type="EMBL" id="LAZR01057305">
    <property type="protein sequence ID" value="KKK72333.1"/>
    <property type="molecule type" value="Genomic_DNA"/>
</dbReference>
<dbReference type="PANTHER" id="PTHR34860">
    <property type="entry name" value="REPRESSOR-LIKE PROTEIN SSO7C3"/>
    <property type="match status" value="1"/>
</dbReference>
<dbReference type="InterPro" id="IPR052975">
    <property type="entry name" value="Repressor-like_regulatory"/>
</dbReference>
<dbReference type="Pfam" id="PF04014">
    <property type="entry name" value="MazE_antitoxin"/>
    <property type="match status" value="1"/>
</dbReference>
<reference evidence="2" key="1">
    <citation type="journal article" date="2015" name="Nature">
        <title>Complex archaea that bridge the gap between prokaryotes and eukaryotes.</title>
        <authorList>
            <person name="Spang A."/>
            <person name="Saw J.H."/>
            <person name="Jorgensen S.L."/>
            <person name="Zaremba-Niedzwiedzka K."/>
            <person name="Martijn J."/>
            <person name="Lind A.E."/>
            <person name="van Eijk R."/>
            <person name="Schleper C."/>
            <person name="Guy L."/>
            <person name="Ettema T.J."/>
        </authorList>
    </citation>
    <scope>NUCLEOTIDE SEQUENCE</scope>
</reference>
<protein>
    <recommendedName>
        <fullName evidence="1">SpoVT-AbrB domain-containing protein</fullName>
    </recommendedName>
</protein>
<dbReference type="InterPro" id="IPR007159">
    <property type="entry name" value="SpoVT-AbrB_dom"/>
</dbReference>
<dbReference type="InterPro" id="IPR037914">
    <property type="entry name" value="SpoVT-AbrB_sf"/>
</dbReference>
<sequence length="73" mass="8600">MNIGKMSKKGQIVIPKDIRDRFEIRPGDAIIFKIQGDKIVLEKIQESMSEILKNSKPVEKSLEFQRKLRDEWE</sequence>
<evidence type="ECO:0000259" key="1">
    <source>
        <dbReference type="PROSITE" id="PS51740"/>
    </source>
</evidence>
<dbReference type="SMART" id="SM00966">
    <property type="entry name" value="SpoVT_AbrB"/>
    <property type="match status" value="1"/>
</dbReference>
<comment type="caution">
    <text evidence="2">The sequence shown here is derived from an EMBL/GenBank/DDBJ whole genome shotgun (WGS) entry which is preliminary data.</text>
</comment>
<accession>A0A0F8XTR0</accession>
<dbReference type="PROSITE" id="PS51740">
    <property type="entry name" value="SPOVT_ABRB"/>
    <property type="match status" value="1"/>
</dbReference>
<dbReference type="Gene3D" id="2.10.260.10">
    <property type="match status" value="1"/>
</dbReference>
<name>A0A0F8XTR0_9ZZZZ</name>
<evidence type="ECO:0000313" key="2">
    <source>
        <dbReference type="EMBL" id="KKK72333.1"/>
    </source>
</evidence>
<dbReference type="NCBIfam" id="TIGR01439">
    <property type="entry name" value="lp_hng_hel_AbrB"/>
    <property type="match status" value="1"/>
</dbReference>
<organism evidence="2">
    <name type="scientific">marine sediment metagenome</name>
    <dbReference type="NCBI Taxonomy" id="412755"/>
    <lineage>
        <taxon>unclassified sequences</taxon>
        <taxon>metagenomes</taxon>
        <taxon>ecological metagenomes</taxon>
    </lineage>
</organism>
<dbReference type="AlphaFoldDB" id="A0A0F8XTR0"/>
<dbReference type="GO" id="GO:0003677">
    <property type="term" value="F:DNA binding"/>
    <property type="evidence" value="ECO:0007669"/>
    <property type="project" value="InterPro"/>
</dbReference>